<evidence type="ECO:0000313" key="1">
    <source>
        <dbReference type="EMBL" id="SOQ54343.1"/>
    </source>
</evidence>
<protein>
    <submittedName>
        <fullName evidence="1">SFRICE_019355</fullName>
    </submittedName>
</protein>
<dbReference type="EMBL" id="ODYU01009719">
    <property type="protein sequence ID" value="SOQ54343.1"/>
    <property type="molecule type" value="Genomic_DNA"/>
</dbReference>
<name>A0A2H1WMP0_SPOFR</name>
<reference evidence="1" key="1">
    <citation type="submission" date="2016-07" db="EMBL/GenBank/DDBJ databases">
        <authorList>
            <person name="Bretaudeau A."/>
        </authorList>
    </citation>
    <scope>NUCLEOTIDE SEQUENCE</scope>
    <source>
        <strain evidence="1">Rice</strain>
        <tissue evidence="1">Whole body</tissue>
    </source>
</reference>
<proteinExistence type="predicted"/>
<dbReference type="AlphaFoldDB" id="A0A2H1WMP0"/>
<accession>A0A2H1WMP0</accession>
<gene>
    <name evidence="1" type="ORF">SFRICE_019355</name>
</gene>
<sequence>MTSLALDEARRSVRFLLTKNHSVPTPAFQAGPRYLNRQTSDEAGSRVMYGVDGILLHSGHCKCGSLDDKQLRVACRPTRTRSVVVFRPQMRQVGLFLKTGGKSHLMMSPTQGEARGSVRLLLTKNHPDSTPAFRTGAPVGPLDSLQLWVKHQLGSSPDGCLPSALPWTFATLDELQSN</sequence>
<organism evidence="1">
    <name type="scientific">Spodoptera frugiperda</name>
    <name type="common">Fall armyworm</name>
    <dbReference type="NCBI Taxonomy" id="7108"/>
    <lineage>
        <taxon>Eukaryota</taxon>
        <taxon>Metazoa</taxon>
        <taxon>Ecdysozoa</taxon>
        <taxon>Arthropoda</taxon>
        <taxon>Hexapoda</taxon>
        <taxon>Insecta</taxon>
        <taxon>Pterygota</taxon>
        <taxon>Neoptera</taxon>
        <taxon>Endopterygota</taxon>
        <taxon>Lepidoptera</taxon>
        <taxon>Glossata</taxon>
        <taxon>Ditrysia</taxon>
        <taxon>Noctuoidea</taxon>
        <taxon>Noctuidae</taxon>
        <taxon>Amphipyrinae</taxon>
        <taxon>Spodoptera</taxon>
    </lineage>
</organism>